<dbReference type="InterPro" id="IPR000730">
    <property type="entry name" value="Pr_cel_nuc_antig"/>
</dbReference>
<dbReference type="InterPro" id="IPR046938">
    <property type="entry name" value="DNA_clamp_sf"/>
</dbReference>
<dbReference type="PANTHER" id="PTHR11352:SF0">
    <property type="entry name" value="PROLIFERATING CELL NUCLEAR ANTIGEN"/>
    <property type="match status" value="1"/>
</dbReference>
<proteinExistence type="inferred from homology"/>
<dbReference type="GO" id="GO:0043626">
    <property type="term" value="C:PCNA complex"/>
    <property type="evidence" value="ECO:0007669"/>
    <property type="project" value="TreeGrafter"/>
</dbReference>
<reference evidence="10 12" key="2">
    <citation type="submission" date="2018-11" db="EMBL/GenBank/DDBJ databases">
        <authorList>
            <consortium name="Pathogen Informatics"/>
        </authorList>
    </citation>
    <scope>NUCLEOTIDE SEQUENCE [LARGE SCALE GENOMIC DNA]</scope>
</reference>
<accession>A0A0R3SSF9</accession>
<evidence type="ECO:0000259" key="8">
    <source>
        <dbReference type="Pfam" id="PF00705"/>
    </source>
</evidence>
<evidence type="ECO:0000256" key="3">
    <source>
        <dbReference type="ARBA" id="ARBA00022705"/>
    </source>
</evidence>
<dbReference type="SUPFAM" id="SSF55979">
    <property type="entry name" value="DNA clamp"/>
    <property type="match status" value="2"/>
</dbReference>
<evidence type="ECO:0000256" key="1">
    <source>
        <dbReference type="ARBA" id="ARBA00004123"/>
    </source>
</evidence>
<name>A0A0R3SSF9_HYMDI</name>
<keyword evidence="4 7" id="KW-0238">DNA-binding</keyword>
<keyword evidence="5 6" id="KW-0539">Nucleus</keyword>
<dbReference type="GO" id="GO:0030337">
    <property type="term" value="F:DNA polymerase processivity factor activity"/>
    <property type="evidence" value="ECO:0007669"/>
    <property type="project" value="InterPro"/>
</dbReference>
<dbReference type="PRINTS" id="PR00339">
    <property type="entry name" value="PCNACYCLIN"/>
</dbReference>
<dbReference type="GO" id="GO:0006298">
    <property type="term" value="P:mismatch repair"/>
    <property type="evidence" value="ECO:0007669"/>
    <property type="project" value="TreeGrafter"/>
</dbReference>
<dbReference type="Proteomes" id="UP000274504">
    <property type="component" value="Unassembled WGS sequence"/>
</dbReference>
<dbReference type="GO" id="GO:0006272">
    <property type="term" value="P:leading strand elongation"/>
    <property type="evidence" value="ECO:0007669"/>
    <property type="project" value="TreeGrafter"/>
</dbReference>
<dbReference type="PROSITE" id="PS01251">
    <property type="entry name" value="PCNA_1"/>
    <property type="match status" value="1"/>
</dbReference>
<organism evidence="14">
    <name type="scientific">Hymenolepis diminuta</name>
    <name type="common">Rat tapeworm</name>
    <dbReference type="NCBI Taxonomy" id="6216"/>
    <lineage>
        <taxon>Eukaryota</taxon>
        <taxon>Metazoa</taxon>
        <taxon>Spiralia</taxon>
        <taxon>Lophotrochozoa</taxon>
        <taxon>Platyhelminthes</taxon>
        <taxon>Cestoda</taxon>
        <taxon>Eucestoda</taxon>
        <taxon>Cyclophyllidea</taxon>
        <taxon>Hymenolepididae</taxon>
        <taxon>Hymenolepis</taxon>
    </lineage>
</organism>
<comment type="subcellular location">
    <subcellularLocation>
        <location evidence="1 6">Nucleus</location>
    </subcellularLocation>
</comment>
<evidence type="ECO:0000259" key="9">
    <source>
        <dbReference type="Pfam" id="PF02747"/>
    </source>
</evidence>
<keyword evidence="3 7" id="KW-0235">DNA replication</keyword>
<evidence type="ECO:0000256" key="7">
    <source>
        <dbReference type="RuleBase" id="RU003671"/>
    </source>
</evidence>
<dbReference type="HAMAP" id="MF_00317">
    <property type="entry name" value="DNApol_clamp_arch"/>
    <property type="match status" value="1"/>
</dbReference>
<evidence type="ECO:0000313" key="14">
    <source>
        <dbReference type="WBParaSite" id="HDID_0000822801-mRNA-1"/>
    </source>
</evidence>
<dbReference type="Pfam" id="PF02747">
    <property type="entry name" value="PCNA_C"/>
    <property type="match status" value="1"/>
</dbReference>
<dbReference type="STRING" id="6216.A0A0R3SSF9"/>
<evidence type="ECO:0000313" key="12">
    <source>
        <dbReference type="Proteomes" id="UP000274504"/>
    </source>
</evidence>
<evidence type="ECO:0000313" key="11">
    <source>
        <dbReference type="EMBL" id="VUZ54542.1"/>
    </source>
</evidence>
<dbReference type="FunFam" id="3.70.10.10:FF:000001">
    <property type="entry name" value="Proliferating cell nuclear antigen"/>
    <property type="match status" value="1"/>
</dbReference>
<comment type="function">
    <text evidence="6">This protein is an auxiliary protein of DNA polymerase delta and is involved in the control of eukaryotic DNA replication by increasing the polymerase's processivity during elongation of the leading strand.</text>
</comment>
<dbReference type="WBParaSite" id="HDID_0000822801-mRNA-1">
    <property type="protein sequence ID" value="HDID_0000822801-mRNA-1"/>
    <property type="gene ID" value="HDID_0000822801"/>
</dbReference>
<sequence>MFEARLPQADVWKKVIDAIKELVQEATIDCSDTGISLQAMDSAHVSLVSLLLRSDGFETFRCDRNMSLGLNISSAAKILKCAGSSDSITLKAGDKADTITFLFESKNQEKVSEFELKLMDLDVDHLGIPETDYKCVIKMPASELQRICRDLGQIGDSVVISVSKDGVGFSSTGDLGSGKIKLSQTANADKPEEAVTIEMSEPVSMTYSLHYFNIFTKAAPLASQVILSLTADVPAVVEFPIEDLGYVRYYLAPKIEDDES</sequence>
<evidence type="ECO:0000256" key="5">
    <source>
        <dbReference type="ARBA" id="ARBA00023242"/>
    </source>
</evidence>
<evidence type="ECO:0000313" key="13">
    <source>
        <dbReference type="Proteomes" id="UP000321570"/>
    </source>
</evidence>
<dbReference type="GO" id="GO:0006275">
    <property type="term" value="P:regulation of DNA replication"/>
    <property type="evidence" value="ECO:0007669"/>
    <property type="project" value="InterPro"/>
</dbReference>
<evidence type="ECO:0000256" key="6">
    <source>
        <dbReference type="RuleBase" id="RU000641"/>
    </source>
</evidence>
<protein>
    <recommendedName>
        <fullName evidence="6">DNA sliding clamp PCNA</fullName>
    </recommendedName>
</protein>
<dbReference type="EMBL" id="UYSG01011048">
    <property type="protein sequence ID" value="VDL60544.1"/>
    <property type="molecule type" value="Genomic_DNA"/>
</dbReference>
<evidence type="ECO:0000256" key="4">
    <source>
        <dbReference type="ARBA" id="ARBA00023125"/>
    </source>
</evidence>
<reference evidence="14" key="1">
    <citation type="submission" date="2017-02" db="UniProtKB">
        <authorList>
            <consortium name="WormBaseParasite"/>
        </authorList>
    </citation>
    <scope>IDENTIFICATION</scope>
</reference>
<dbReference type="InterPro" id="IPR022659">
    <property type="entry name" value="Pr_cel_nuc_antig_CS"/>
</dbReference>
<feature type="domain" description="Proliferating cell nuclear antigen PCNA C-terminal" evidence="9">
    <location>
        <begin position="127"/>
        <end position="254"/>
    </location>
</feature>
<dbReference type="CDD" id="cd00577">
    <property type="entry name" value="PCNA"/>
    <property type="match status" value="1"/>
</dbReference>
<reference evidence="11 13" key="3">
    <citation type="submission" date="2019-07" db="EMBL/GenBank/DDBJ databases">
        <authorList>
            <person name="Jastrzebski P J."/>
            <person name="Paukszto L."/>
            <person name="Jastrzebski P J."/>
        </authorList>
    </citation>
    <scope>NUCLEOTIDE SEQUENCE [LARGE SCALE GENOMIC DNA]</scope>
    <source>
        <strain evidence="11 13">WMS-il1</strain>
    </source>
</reference>
<evidence type="ECO:0000256" key="2">
    <source>
        <dbReference type="ARBA" id="ARBA00010462"/>
    </source>
</evidence>
<dbReference type="GO" id="GO:0003677">
    <property type="term" value="F:DNA binding"/>
    <property type="evidence" value="ECO:0007669"/>
    <property type="project" value="UniProtKB-KW"/>
</dbReference>
<keyword evidence="13" id="KW-1185">Reference proteome</keyword>
<dbReference type="InterPro" id="IPR022648">
    <property type="entry name" value="Pr_cel_nuc_antig_N"/>
</dbReference>
<dbReference type="PANTHER" id="PTHR11352">
    <property type="entry name" value="PROLIFERATING CELL NUCLEAR ANTIGEN"/>
    <property type="match status" value="1"/>
</dbReference>
<dbReference type="AlphaFoldDB" id="A0A0R3SSF9"/>
<evidence type="ECO:0000313" key="10">
    <source>
        <dbReference type="EMBL" id="VDL60544.1"/>
    </source>
</evidence>
<feature type="domain" description="Proliferating cell nuclear antigen PCNA N-terminal" evidence="8">
    <location>
        <begin position="1"/>
        <end position="124"/>
    </location>
</feature>
<dbReference type="NCBIfam" id="TIGR00590">
    <property type="entry name" value="pcna"/>
    <property type="match status" value="1"/>
</dbReference>
<gene>
    <name evidence="10" type="ORF">HDID_LOCUS8226</name>
    <name evidence="11" type="ORF">WMSIL1_LOCUS12622</name>
</gene>
<comment type="similarity">
    <text evidence="2 7">Belongs to the PCNA family.</text>
</comment>
<dbReference type="EMBL" id="CABIJS010000665">
    <property type="protein sequence ID" value="VUZ54542.1"/>
    <property type="molecule type" value="Genomic_DNA"/>
</dbReference>
<dbReference type="Gene3D" id="3.70.10.10">
    <property type="match status" value="1"/>
</dbReference>
<dbReference type="InterPro" id="IPR022649">
    <property type="entry name" value="Pr_cel_nuc_antig_C"/>
</dbReference>
<dbReference type="GO" id="GO:0019985">
    <property type="term" value="P:translesion synthesis"/>
    <property type="evidence" value="ECO:0007669"/>
    <property type="project" value="TreeGrafter"/>
</dbReference>
<dbReference type="Proteomes" id="UP000321570">
    <property type="component" value="Unassembled WGS sequence"/>
</dbReference>
<dbReference type="Pfam" id="PF00705">
    <property type="entry name" value="PCNA_N"/>
    <property type="match status" value="1"/>
</dbReference>
<dbReference type="OrthoDB" id="534348at2759"/>